<organism evidence="1 2">
    <name type="scientific">Melastoma candidum</name>
    <dbReference type="NCBI Taxonomy" id="119954"/>
    <lineage>
        <taxon>Eukaryota</taxon>
        <taxon>Viridiplantae</taxon>
        <taxon>Streptophyta</taxon>
        <taxon>Embryophyta</taxon>
        <taxon>Tracheophyta</taxon>
        <taxon>Spermatophyta</taxon>
        <taxon>Magnoliopsida</taxon>
        <taxon>eudicotyledons</taxon>
        <taxon>Gunneridae</taxon>
        <taxon>Pentapetalae</taxon>
        <taxon>rosids</taxon>
        <taxon>malvids</taxon>
        <taxon>Myrtales</taxon>
        <taxon>Melastomataceae</taxon>
        <taxon>Melastomatoideae</taxon>
        <taxon>Melastomateae</taxon>
        <taxon>Melastoma</taxon>
    </lineage>
</organism>
<evidence type="ECO:0000313" key="2">
    <source>
        <dbReference type="Proteomes" id="UP001057402"/>
    </source>
</evidence>
<dbReference type="Proteomes" id="UP001057402">
    <property type="component" value="Chromosome 12"/>
</dbReference>
<evidence type="ECO:0000313" key="1">
    <source>
        <dbReference type="EMBL" id="KAI4302966.1"/>
    </source>
</evidence>
<accession>A0ACB9KZK9</accession>
<name>A0ACB9KZK9_9MYRT</name>
<keyword evidence="2" id="KW-1185">Reference proteome</keyword>
<gene>
    <name evidence="1" type="ORF">MLD38_038651</name>
</gene>
<proteinExistence type="predicted"/>
<reference evidence="2" key="1">
    <citation type="journal article" date="2023" name="Front. Plant Sci.">
        <title>Chromosomal-level genome assembly of Melastoma candidum provides insights into trichome evolution.</title>
        <authorList>
            <person name="Zhong Y."/>
            <person name="Wu W."/>
            <person name="Sun C."/>
            <person name="Zou P."/>
            <person name="Liu Y."/>
            <person name="Dai S."/>
            <person name="Zhou R."/>
        </authorList>
    </citation>
    <scope>NUCLEOTIDE SEQUENCE [LARGE SCALE GENOMIC DNA]</scope>
</reference>
<sequence length="167" mass="19019">MDLTDYDFFVLFAHHSDEFNRLAGQVLERELMLKLVGGFQQNKDLVLNPKCIGSLKSILIDQSLEKVCEIMDLMTVVGPNAVHAVRTFIRKQIASELKSELLGMVAINRSSEEYVFNHPNMARQIVVNKWYGPQAVWDIPGKVENVKKPLNHPAFGLRNPNKVYLLI</sequence>
<dbReference type="EMBL" id="CM042891">
    <property type="protein sequence ID" value="KAI4302966.1"/>
    <property type="molecule type" value="Genomic_DNA"/>
</dbReference>
<comment type="caution">
    <text evidence="1">The sequence shown here is derived from an EMBL/GenBank/DDBJ whole genome shotgun (WGS) entry which is preliminary data.</text>
</comment>
<protein>
    <submittedName>
        <fullName evidence="1">Uncharacterized protein</fullName>
    </submittedName>
</protein>